<proteinExistence type="predicted"/>
<evidence type="ECO:0000313" key="5">
    <source>
        <dbReference type="Proteomes" id="UP001217089"/>
    </source>
</evidence>
<keyword evidence="2" id="KW-0812">Transmembrane</keyword>
<protein>
    <recommendedName>
        <fullName evidence="3">C-type lectin domain-containing protein</fullName>
    </recommendedName>
</protein>
<dbReference type="InterPro" id="IPR050111">
    <property type="entry name" value="C-type_lectin/snaclec_domain"/>
</dbReference>
<comment type="caution">
    <text evidence="4">The sequence shown here is derived from an EMBL/GenBank/DDBJ whole genome shotgun (WGS) entry which is preliminary data.</text>
</comment>
<dbReference type="PANTHER" id="PTHR22803">
    <property type="entry name" value="MANNOSE, PHOSPHOLIPASE, LECTIN RECEPTOR RELATED"/>
    <property type="match status" value="1"/>
</dbReference>
<dbReference type="InterPro" id="IPR016187">
    <property type="entry name" value="CTDL_fold"/>
</dbReference>
<feature type="region of interest" description="Disordered" evidence="1">
    <location>
        <begin position="217"/>
        <end position="253"/>
    </location>
</feature>
<feature type="domain" description="C-type lectin" evidence="3">
    <location>
        <begin position="64"/>
        <end position="190"/>
    </location>
</feature>
<dbReference type="SUPFAM" id="SSF56436">
    <property type="entry name" value="C-type lectin-like"/>
    <property type="match status" value="1"/>
</dbReference>
<reference evidence="4 5" key="1">
    <citation type="submission" date="2022-12" db="EMBL/GenBank/DDBJ databases">
        <title>Chromosome-level genome of Tegillarca granosa.</title>
        <authorList>
            <person name="Kim J."/>
        </authorList>
    </citation>
    <scope>NUCLEOTIDE SEQUENCE [LARGE SCALE GENOMIC DNA]</scope>
    <source>
        <strain evidence="4">Teg-2019</strain>
        <tissue evidence="4">Adductor muscle</tissue>
    </source>
</reference>
<evidence type="ECO:0000256" key="1">
    <source>
        <dbReference type="SAM" id="MobiDB-lite"/>
    </source>
</evidence>
<gene>
    <name evidence="4" type="ORF">KUTeg_002258</name>
</gene>
<organism evidence="4 5">
    <name type="scientific">Tegillarca granosa</name>
    <name type="common">Malaysian cockle</name>
    <name type="synonym">Anadara granosa</name>
    <dbReference type="NCBI Taxonomy" id="220873"/>
    <lineage>
        <taxon>Eukaryota</taxon>
        <taxon>Metazoa</taxon>
        <taxon>Spiralia</taxon>
        <taxon>Lophotrochozoa</taxon>
        <taxon>Mollusca</taxon>
        <taxon>Bivalvia</taxon>
        <taxon>Autobranchia</taxon>
        <taxon>Pteriomorphia</taxon>
        <taxon>Arcoida</taxon>
        <taxon>Arcoidea</taxon>
        <taxon>Arcidae</taxon>
        <taxon>Tegillarca</taxon>
    </lineage>
</organism>
<dbReference type="Proteomes" id="UP001217089">
    <property type="component" value="Unassembled WGS sequence"/>
</dbReference>
<evidence type="ECO:0000313" key="4">
    <source>
        <dbReference type="EMBL" id="KAJ8320671.1"/>
    </source>
</evidence>
<evidence type="ECO:0000256" key="2">
    <source>
        <dbReference type="SAM" id="Phobius"/>
    </source>
</evidence>
<keyword evidence="2" id="KW-0472">Membrane</keyword>
<feature type="compositionally biased region" description="Basic and acidic residues" evidence="1">
    <location>
        <begin position="424"/>
        <end position="441"/>
    </location>
</feature>
<keyword evidence="2" id="KW-1133">Transmembrane helix</keyword>
<dbReference type="EMBL" id="JARBDR010000141">
    <property type="protein sequence ID" value="KAJ8320671.1"/>
    <property type="molecule type" value="Genomic_DNA"/>
</dbReference>
<dbReference type="InterPro" id="IPR016186">
    <property type="entry name" value="C-type_lectin-like/link_sf"/>
</dbReference>
<name>A0ABQ9FV98_TEGGR</name>
<evidence type="ECO:0000259" key="3">
    <source>
        <dbReference type="PROSITE" id="PS50041"/>
    </source>
</evidence>
<dbReference type="Gene3D" id="3.10.100.10">
    <property type="entry name" value="Mannose-Binding Protein A, subunit A"/>
    <property type="match status" value="1"/>
</dbReference>
<feature type="compositionally biased region" description="Polar residues" evidence="1">
    <location>
        <begin position="451"/>
        <end position="462"/>
    </location>
</feature>
<accession>A0ABQ9FV98</accession>
<dbReference type="Pfam" id="PF00059">
    <property type="entry name" value="Lectin_C"/>
    <property type="match status" value="1"/>
</dbReference>
<dbReference type="SMART" id="SM00034">
    <property type="entry name" value="CLECT"/>
    <property type="match status" value="1"/>
</dbReference>
<dbReference type="InterPro" id="IPR001304">
    <property type="entry name" value="C-type_lectin-like"/>
</dbReference>
<dbReference type="CDD" id="cd00037">
    <property type="entry name" value="CLECT"/>
    <property type="match status" value="1"/>
</dbReference>
<feature type="compositionally biased region" description="Basic and acidic residues" evidence="1">
    <location>
        <begin position="222"/>
        <end position="233"/>
    </location>
</feature>
<feature type="region of interest" description="Disordered" evidence="1">
    <location>
        <begin position="333"/>
        <end position="355"/>
    </location>
</feature>
<feature type="transmembrane region" description="Helical" evidence="2">
    <location>
        <begin position="283"/>
        <end position="306"/>
    </location>
</feature>
<sequence>MTNNNYSGNHAFVEQTGCLATDSNVATTAIDVHKCVTEKQERIFCNDVHRCPSHLIRDHYLKTFRDQCYLFVPNEKYWPDARDDCHNRGHGHHVVIKDNETQHFVMQSLVDLKWKRNGIWIGAYDFEGPWKWVTAIDFYTLNNDSVSGEKVTWSNWDYDQPGSRCVPFLGCEDCANLRLSDGKWHDYLCDSLKYKYTYICQYPMTKLNISNQQEVDMSQGLHDSDKGPREDIRVSSTSRPPTNTENIFGNGQKPDSVQQVIAHNAALDDAVKTGPDGLDTGTLVAIIVSVSFICLILAIVLFLLLLSRRSKRNGDEPSVLFDNLSHAIRTLKNGGNNRRERMPEPSSEVPNICAGSTDNQYGDLPVRRLDVTTRNKTVSGYSKDTCSIAESNITNIKSGFYDDIVEYEEPCSGMSNPGFEDEHEYTKPSKWRQNEKEDKSGESPYDYINYCRQNTSNEQASKSKLRFDDDDFA</sequence>
<feature type="compositionally biased region" description="Polar residues" evidence="1">
    <location>
        <begin position="234"/>
        <end position="253"/>
    </location>
</feature>
<dbReference type="PROSITE" id="PS50041">
    <property type="entry name" value="C_TYPE_LECTIN_2"/>
    <property type="match status" value="1"/>
</dbReference>
<keyword evidence="5" id="KW-1185">Reference proteome</keyword>
<feature type="region of interest" description="Disordered" evidence="1">
    <location>
        <begin position="411"/>
        <end position="473"/>
    </location>
</feature>